<comment type="catalytic activity">
    <reaction evidence="2">
        <text>oxidized coenzyme F420-(gamma-L-Glu)(n) + a quinol + H(+) = reduced coenzyme F420-(gamma-L-Glu)(n) + a quinone</text>
        <dbReference type="Rhea" id="RHEA:39663"/>
        <dbReference type="Rhea" id="RHEA-COMP:12939"/>
        <dbReference type="Rhea" id="RHEA-COMP:14378"/>
        <dbReference type="ChEBI" id="CHEBI:15378"/>
        <dbReference type="ChEBI" id="CHEBI:24646"/>
        <dbReference type="ChEBI" id="CHEBI:132124"/>
        <dbReference type="ChEBI" id="CHEBI:133980"/>
        <dbReference type="ChEBI" id="CHEBI:139511"/>
    </reaction>
</comment>
<comment type="similarity">
    <text evidence="1">Belongs to the F420H(2)-dependent quinone reductase family.</text>
</comment>
<evidence type="ECO:0000313" key="3">
    <source>
        <dbReference type="EMBL" id="BBX51913.1"/>
    </source>
</evidence>
<dbReference type="EMBL" id="AP022570">
    <property type="protein sequence ID" value="BBX51913.1"/>
    <property type="molecule type" value="Genomic_DNA"/>
</dbReference>
<dbReference type="GO" id="GO:0005886">
    <property type="term" value="C:plasma membrane"/>
    <property type="evidence" value="ECO:0007669"/>
    <property type="project" value="TreeGrafter"/>
</dbReference>
<dbReference type="KEGG" id="mpof:MPOR_29390"/>
<evidence type="ECO:0000256" key="2">
    <source>
        <dbReference type="ARBA" id="ARBA00049106"/>
    </source>
</evidence>
<keyword evidence="4" id="KW-1185">Reference proteome</keyword>
<dbReference type="Gene3D" id="2.30.110.10">
    <property type="entry name" value="Electron Transport, Fmn-binding Protein, Chain A"/>
    <property type="match status" value="1"/>
</dbReference>
<evidence type="ECO:0000313" key="4">
    <source>
        <dbReference type="Proteomes" id="UP000466785"/>
    </source>
</evidence>
<proteinExistence type="inferred from homology"/>
<dbReference type="PANTHER" id="PTHR39428">
    <property type="entry name" value="F420H(2)-DEPENDENT QUINONE REDUCTASE RV1261C"/>
    <property type="match status" value="1"/>
</dbReference>
<evidence type="ECO:0000256" key="1">
    <source>
        <dbReference type="ARBA" id="ARBA00008710"/>
    </source>
</evidence>
<gene>
    <name evidence="3" type="ORF">MPOR_29390</name>
</gene>
<dbReference type="PANTHER" id="PTHR39428:SF1">
    <property type="entry name" value="F420H(2)-DEPENDENT QUINONE REDUCTASE RV1261C"/>
    <property type="match status" value="1"/>
</dbReference>
<organism evidence="3 4">
    <name type="scientific">Mycolicibacterium poriferae</name>
    <dbReference type="NCBI Taxonomy" id="39694"/>
    <lineage>
        <taxon>Bacteria</taxon>
        <taxon>Bacillati</taxon>
        <taxon>Actinomycetota</taxon>
        <taxon>Actinomycetes</taxon>
        <taxon>Mycobacteriales</taxon>
        <taxon>Mycobacteriaceae</taxon>
        <taxon>Mycolicibacterium</taxon>
    </lineage>
</organism>
<reference evidence="3 4" key="1">
    <citation type="journal article" date="2019" name="Emerg. Microbes Infect.">
        <title>Comprehensive subspecies identification of 175 nontuberculous mycobacteria species based on 7547 genomic profiles.</title>
        <authorList>
            <person name="Matsumoto Y."/>
            <person name="Kinjo T."/>
            <person name="Motooka D."/>
            <person name="Nabeya D."/>
            <person name="Jung N."/>
            <person name="Uechi K."/>
            <person name="Horii T."/>
            <person name="Iida T."/>
            <person name="Fujita J."/>
            <person name="Nakamura S."/>
        </authorList>
    </citation>
    <scope>NUCLEOTIDE SEQUENCE [LARGE SCALE GENOMIC DNA]</scope>
    <source>
        <strain evidence="3 4">JCM 12603</strain>
    </source>
</reference>
<dbReference type="Proteomes" id="UP000466785">
    <property type="component" value="Chromosome"/>
</dbReference>
<dbReference type="InterPro" id="IPR004378">
    <property type="entry name" value="F420H2_quin_Rdtase"/>
</dbReference>
<dbReference type="InterPro" id="IPR012349">
    <property type="entry name" value="Split_barrel_FMN-bd"/>
</dbReference>
<protein>
    <recommendedName>
        <fullName evidence="5">Deazaflavin-dependent nitroreductase</fullName>
    </recommendedName>
</protein>
<dbReference type="AlphaFoldDB" id="A0A6N4VCT0"/>
<dbReference type="NCBIfam" id="TIGR00026">
    <property type="entry name" value="hi_GC_TIGR00026"/>
    <property type="match status" value="1"/>
</dbReference>
<accession>A0A6N4VCT0</accession>
<dbReference type="SUPFAM" id="SSF50475">
    <property type="entry name" value="FMN-binding split barrel"/>
    <property type="match status" value="1"/>
</dbReference>
<name>A0A6N4VCT0_9MYCO</name>
<evidence type="ECO:0008006" key="5">
    <source>
        <dbReference type="Google" id="ProtNLM"/>
    </source>
</evidence>
<sequence length="152" mass="16577">MSENTEFNSDDLIADRNALDQINRQVVDEFRANGGKVGGPFAGSDLILLTTVGAKSGQPRVSPLVYFEVDGRILIAGSFGGSPKAPAWVHNLRAQAKVRAEIGTESFDAEARELPRGERDSLYPRVVEKAPQFGEYQAKTSRAIPLFEITRA</sequence>
<dbReference type="Pfam" id="PF04075">
    <property type="entry name" value="F420H2_quin_red"/>
    <property type="match status" value="1"/>
</dbReference>
<dbReference type="GO" id="GO:0070967">
    <property type="term" value="F:coenzyme F420 binding"/>
    <property type="evidence" value="ECO:0007669"/>
    <property type="project" value="TreeGrafter"/>
</dbReference>
<dbReference type="GO" id="GO:0016491">
    <property type="term" value="F:oxidoreductase activity"/>
    <property type="evidence" value="ECO:0007669"/>
    <property type="project" value="InterPro"/>
</dbReference>